<dbReference type="PANTHER" id="PTHR22933:SF42">
    <property type="entry name" value="FI18455P1-RELATED"/>
    <property type="match status" value="1"/>
</dbReference>
<sequence length="1152" mass="126238">MGPLKRAFVCLLILIPLANSEQKGQKSPRDVGLISGKIMSFTGAGQHDLRANIPGEPGVDYPIYSSPPDTSFSCLNRHEGYYADVETRCQVFRICSHTDHTGKGFAFLCPNGTLFSQHDFVCDWYRNVPCESSPNYYFMNELLDKSVSPHPELLMKDVVAMVNYPMKVMKQQEIFKKILPQPPRIVSTTPRPAPISFPTQPQNFRKPPTLVQPVIPPVRNPFQTETKQPDPKLFEPVTDLPHVQQPQPLQPQFENVPHSQNIEQPRQELFTPAPPTIPPTAPELTQPIPENQQAINHYDPSKVYISSLGELSTDPGSNFDPSTAIIIPDKSQEQSPIFTQAGNQEHLLQGKLEPIQSQANKNLLLNLENIASSIPGNINSQLALIRDQPLSEGEVVQIPGTLHVSLNYTQRINTALKNVLIPSTAQDQIAINPLLSGDGKLVSEIYGQNQLQDNNGILKFAHNINSAFQVNNPALGDGQSQQAIEPKDLLNSKGIGSTGPQTLQGIGFSKSNIAVSTPASVLHTQTIYIPSINLKQNPSSEKTTDETATAQSPLLLDQIPVTIQNLLSNDDLDRDQLTAANQHYGSDSGHNRQNGLEDKNHAKRAENLLLKGVQLSLYDTAYDQNLTPFDNHIDITTPYSTERTAVSTTTFGKTDLKDQDDINGPFKISINTEDISRSLPAPTPEYGISSTIDPLYLRDSSGSPLLDELAPNPKGDLATKGHTTETQLTIETSTLSILSSTIPTESSATLIETATATPSNSGLPDATAVAPTDVTTTETDQPQPFKLKNRYFTRARKIRPGLTTTSTTEPTLKLENTNQTTFDSTTTEVTNLYGIRAALSKTRNKVKKVRIFKRPKLTFIEDTNHPQIVKNLSKLKYTSTITSSNTSTSSASNSTSSNNNINNTVDNINSSIKENSSTTIHTPLKKYRNTYKNELKLQALGQPVTTSGGTATFKRITNRGRRLQSTTHIIQNSPSQPNESNGSKSTKSKSPYVNIPGTKISIAKSIEEGFFSVSNYPLMPNTNKAMSFSSIFPGIIIHPGSPFMLRQKSDLDSNFLFPFSTISPRTQSDKSTTLTTTTKSPIVKATSSLLASTPIPSLTSIPLTQHTAQRRSDAFDDDDDDEGSFFKGVSSYHVPISSVGRLPADIKGTKKR</sequence>
<dbReference type="InterPro" id="IPR052976">
    <property type="entry name" value="Scoloptoxin-like"/>
</dbReference>
<dbReference type="OrthoDB" id="6514762at2759"/>
<feature type="signal peptide" evidence="2">
    <location>
        <begin position="1"/>
        <end position="20"/>
    </location>
</feature>
<feature type="chain" id="PRO_5031377118" description="Chitin-binding type-2 domain-containing protein" evidence="2">
    <location>
        <begin position="21"/>
        <end position="1152"/>
    </location>
</feature>
<protein>
    <recommendedName>
        <fullName evidence="3">Chitin-binding type-2 domain-containing protein</fullName>
    </recommendedName>
</protein>
<dbReference type="InParanoid" id="A0A7R8UBL9"/>
<feature type="region of interest" description="Disordered" evidence="1">
    <location>
        <begin position="1100"/>
        <end position="1121"/>
    </location>
</feature>
<dbReference type="PROSITE" id="PS50940">
    <property type="entry name" value="CHIT_BIND_II"/>
    <property type="match status" value="1"/>
</dbReference>
<feature type="region of interest" description="Disordered" evidence="1">
    <location>
        <begin position="882"/>
        <end position="910"/>
    </location>
</feature>
<proteinExistence type="predicted"/>
<dbReference type="GO" id="GO:0005576">
    <property type="term" value="C:extracellular region"/>
    <property type="evidence" value="ECO:0007669"/>
    <property type="project" value="InterPro"/>
</dbReference>
<evidence type="ECO:0000256" key="1">
    <source>
        <dbReference type="SAM" id="MobiDB-lite"/>
    </source>
</evidence>
<dbReference type="AlphaFoldDB" id="A0A7R8UBL9"/>
<dbReference type="Gene3D" id="2.170.140.10">
    <property type="entry name" value="Chitin binding domain"/>
    <property type="match status" value="1"/>
</dbReference>
<dbReference type="Proteomes" id="UP000594454">
    <property type="component" value="Chromosome 1"/>
</dbReference>
<dbReference type="SMART" id="SM00494">
    <property type="entry name" value="ChtBD2"/>
    <property type="match status" value="1"/>
</dbReference>
<reference evidence="4 5" key="1">
    <citation type="submission" date="2020-11" db="EMBL/GenBank/DDBJ databases">
        <authorList>
            <person name="Wallbank WR R."/>
            <person name="Pardo Diaz C."/>
            <person name="Kozak K."/>
            <person name="Martin S."/>
            <person name="Jiggins C."/>
            <person name="Moest M."/>
            <person name="Warren A I."/>
            <person name="Generalovic N T."/>
            <person name="Byers J.R.P. K."/>
            <person name="Montejo-Kovacevich G."/>
            <person name="Yen C E."/>
        </authorList>
    </citation>
    <scope>NUCLEOTIDE SEQUENCE [LARGE SCALE GENOMIC DNA]</scope>
</reference>
<dbReference type="GO" id="GO:0008061">
    <property type="term" value="F:chitin binding"/>
    <property type="evidence" value="ECO:0007669"/>
    <property type="project" value="InterPro"/>
</dbReference>
<evidence type="ECO:0000259" key="3">
    <source>
        <dbReference type="PROSITE" id="PS50940"/>
    </source>
</evidence>
<dbReference type="SUPFAM" id="SSF57625">
    <property type="entry name" value="Invertebrate chitin-binding proteins"/>
    <property type="match status" value="1"/>
</dbReference>
<dbReference type="EMBL" id="LR899009">
    <property type="protein sequence ID" value="CAD7077786.1"/>
    <property type="molecule type" value="Genomic_DNA"/>
</dbReference>
<accession>A0A7R8UBL9</accession>
<dbReference type="InterPro" id="IPR002557">
    <property type="entry name" value="Chitin-bd_dom"/>
</dbReference>
<name>A0A7R8UBL9_HERIL</name>
<gene>
    <name evidence="4" type="ORF">HERILL_LOCUS1099</name>
</gene>
<evidence type="ECO:0000256" key="2">
    <source>
        <dbReference type="SAM" id="SignalP"/>
    </source>
</evidence>
<feature type="region of interest" description="Disordered" evidence="1">
    <location>
        <begin position="958"/>
        <end position="992"/>
    </location>
</feature>
<keyword evidence="5" id="KW-1185">Reference proteome</keyword>
<feature type="domain" description="Chitin-binding type-2" evidence="3">
    <location>
        <begin position="71"/>
        <end position="132"/>
    </location>
</feature>
<dbReference type="InterPro" id="IPR036508">
    <property type="entry name" value="Chitin-bd_dom_sf"/>
</dbReference>
<feature type="compositionally biased region" description="Polar residues" evidence="1">
    <location>
        <begin position="963"/>
        <end position="991"/>
    </location>
</feature>
<dbReference type="Pfam" id="PF01607">
    <property type="entry name" value="CBM_14"/>
    <property type="match status" value="1"/>
</dbReference>
<evidence type="ECO:0000313" key="4">
    <source>
        <dbReference type="EMBL" id="CAD7077786.1"/>
    </source>
</evidence>
<keyword evidence="2" id="KW-0732">Signal</keyword>
<evidence type="ECO:0000313" key="5">
    <source>
        <dbReference type="Proteomes" id="UP000594454"/>
    </source>
</evidence>
<dbReference type="PANTHER" id="PTHR22933">
    <property type="entry name" value="FI18007P1-RELATED"/>
    <property type="match status" value="1"/>
</dbReference>
<feature type="region of interest" description="Disordered" evidence="1">
    <location>
        <begin position="196"/>
        <end position="215"/>
    </location>
</feature>
<organism evidence="4 5">
    <name type="scientific">Hermetia illucens</name>
    <name type="common">Black soldier fly</name>
    <dbReference type="NCBI Taxonomy" id="343691"/>
    <lineage>
        <taxon>Eukaryota</taxon>
        <taxon>Metazoa</taxon>
        <taxon>Ecdysozoa</taxon>
        <taxon>Arthropoda</taxon>
        <taxon>Hexapoda</taxon>
        <taxon>Insecta</taxon>
        <taxon>Pterygota</taxon>
        <taxon>Neoptera</taxon>
        <taxon>Endopterygota</taxon>
        <taxon>Diptera</taxon>
        <taxon>Brachycera</taxon>
        <taxon>Stratiomyomorpha</taxon>
        <taxon>Stratiomyidae</taxon>
        <taxon>Hermetiinae</taxon>
        <taxon>Hermetia</taxon>
    </lineage>
</organism>